<feature type="transmembrane region" description="Helical" evidence="7">
    <location>
        <begin position="282"/>
        <end position="304"/>
    </location>
</feature>
<protein>
    <submittedName>
        <fullName evidence="9">Succinyltransferase</fullName>
    </submittedName>
</protein>
<feature type="transmembrane region" description="Helical" evidence="7">
    <location>
        <begin position="316"/>
        <end position="339"/>
    </location>
</feature>
<dbReference type="Proteomes" id="UP001189000">
    <property type="component" value="Unassembled WGS sequence"/>
</dbReference>
<evidence type="ECO:0000256" key="2">
    <source>
        <dbReference type="ARBA" id="ARBA00007400"/>
    </source>
</evidence>
<comment type="subcellular location">
    <subcellularLocation>
        <location evidence="1">Cell membrane</location>
        <topology evidence="1">Multi-pass membrane protein</topology>
    </subcellularLocation>
</comment>
<dbReference type="PANTHER" id="PTHR40074">
    <property type="entry name" value="O-ACETYLTRANSFERASE WECH"/>
    <property type="match status" value="1"/>
</dbReference>
<evidence type="ECO:0000256" key="6">
    <source>
        <dbReference type="ARBA" id="ARBA00023136"/>
    </source>
</evidence>
<dbReference type="InterPro" id="IPR002656">
    <property type="entry name" value="Acyl_transf_3_dom"/>
</dbReference>
<dbReference type="EMBL" id="NWGY01000019">
    <property type="protein sequence ID" value="MDV3665883.1"/>
    <property type="molecule type" value="Genomic_DNA"/>
</dbReference>
<evidence type="ECO:0000313" key="10">
    <source>
        <dbReference type="Proteomes" id="UP001189000"/>
    </source>
</evidence>
<keyword evidence="4 7" id="KW-0812">Transmembrane</keyword>
<dbReference type="GO" id="GO:0005886">
    <property type="term" value="C:plasma membrane"/>
    <property type="evidence" value="ECO:0007669"/>
    <property type="project" value="UniProtKB-SubCell"/>
</dbReference>
<accession>A0AAE4P5H7</accession>
<feature type="transmembrane region" description="Helical" evidence="7">
    <location>
        <begin position="58"/>
        <end position="77"/>
    </location>
</feature>
<evidence type="ECO:0000256" key="7">
    <source>
        <dbReference type="SAM" id="Phobius"/>
    </source>
</evidence>
<feature type="transmembrane region" description="Helical" evidence="7">
    <location>
        <begin position="177"/>
        <end position="196"/>
    </location>
</feature>
<feature type="transmembrane region" description="Helical" evidence="7">
    <location>
        <begin position="98"/>
        <end position="115"/>
    </location>
</feature>
<feature type="transmembrane region" description="Helical" evidence="7">
    <location>
        <begin position="226"/>
        <end position="246"/>
    </location>
</feature>
<evidence type="ECO:0000259" key="8">
    <source>
        <dbReference type="Pfam" id="PF01757"/>
    </source>
</evidence>
<dbReference type="GO" id="GO:0009246">
    <property type="term" value="P:enterobacterial common antigen biosynthetic process"/>
    <property type="evidence" value="ECO:0007669"/>
    <property type="project" value="TreeGrafter"/>
</dbReference>
<feature type="domain" description="Acyltransferase 3" evidence="8">
    <location>
        <begin position="14"/>
        <end position="339"/>
    </location>
</feature>
<keyword evidence="3" id="KW-1003">Cell membrane</keyword>
<dbReference type="AlphaFoldDB" id="A0AAE4P5H7"/>
<feature type="transmembrane region" description="Helical" evidence="7">
    <location>
        <begin position="252"/>
        <end position="270"/>
    </location>
</feature>
<feature type="transmembrane region" description="Helical" evidence="7">
    <location>
        <begin position="12"/>
        <end position="31"/>
    </location>
</feature>
<keyword evidence="5 7" id="KW-1133">Transmembrane helix</keyword>
<name>A0AAE4P5H7_9FLAO</name>
<evidence type="ECO:0000256" key="3">
    <source>
        <dbReference type="ARBA" id="ARBA00022475"/>
    </source>
</evidence>
<dbReference type="Pfam" id="PF01757">
    <property type="entry name" value="Acyl_transf_3"/>
    <property type="match status" value="1"/>
</dbReference>
<feature type="transmembrane region" description="Helical" evidence="7">
    <location>
        <begin position="202"/>
        <end position="219"/>
    </location>
</feature>
<keyword evidence="6 7" id="KW-0472">Membrane</keyword>
<comment type="similarity">
    <text evidence="2">Belongs to the acyltransferase 3 family.</text>
</comment>
<gene>
    <name evidence="9" type="ORF">CMU51_17675</name>
</gene>
<feature type="transmembrane region" description="Helical" evidence="7">
    <location>
        <begin position="153"/>
        <end position="172"/>
    </location>
</feature>
<organism evidence="9 10">
    <name type="scientific">Elizabethkingia anophelis</name>
    <dbReference type="NCBI Taxonomy" id="1117645"/>
    <lineage>
        <taxon>Bacteria</taxon>
        <taxon>Pseudomonadati</taxon>
        <taxon>Bacteroidota</taxon>
        <taxon>Flavobacteriia</taxon>
        <taxon>Flavobacteriales</taxon>
        <taxon>Weeksellaceae</taxon>
        <taxon>Elizabethkingia</taxon>
    </lineage>
</organism>
<evidence type="ECO:0000256" key="1">
    <source>
        <dbReference type="ARBA" id="ARBA00004651"/>
    </source>
</evidence>
<dbReference type="GO" id="GO:0016413">
    <property type="term" value="F:O-acetyltransferase activity"/>
    <property type="evidence" value="ECO:0007669"/>
    <property type="project" value="TreeGrafter"/>
</dbReference>
<sequence length="357" mass="41218">MRNIDFIKTQSQVVELLRFPLIVLVVFVHMLPFEQKTLYPNLEINNVYNIITEVISHHLGRLAVPCFFLFSGYFFFYKITDWNTNVYASQLKKRIKSLLIPYLSWNVIYVVAIYLKNLLFQLLDENFDDNYIGLSSSSIYEILWGGPLNFPLWYLRDLIVMTILTPLFYYYFKYTKVVGLLLILIIYLCAFESGVPGLSTTAIFYFGLGAFMGQFKYNMLNFAISYGNSALILAIIALGITTYYTASEINEYWVRVFLIFGIIVVLFVGYQCTKYTSLKNKLISLAPTVFFIYGLHLIYILGWFKGGLAKSFLASSAWGMLLGYFVIPPLCIGLILILYELMKRFLPKTLNIITGNR</sequence>
<evidence type="ECO:0000256" key="4">
    <source>
        <dbReference type="ARBA" id="ARBA00022692"/>
    </source>
</evidence>
<dbReference type="PANTHER" id="PTHR40074:SF2">
    <property type="entry name" value="O-ACETYLTRANSFERASE WECH"/>
    <property type="match status" value="1"/>
</dbReference>
<proteinExistence type="inferred from homology"/>
<evidence type="ECO:0000313" key="9">
    <source>
        <dbReference type="EMBL" id="MDV3665883.1"/>
    </source>
</evidence>
<comment type="caution">
    <text evidence="9">The sequence shown here is derived from an EMBL/GenBank/DDBJ whole genome shotgun (WGS) entry which is preliminary data.</text>
</comment>
<reference evidence="9" key="1">
    <citation type="submission" date="2023-02" db="EMBL/GenBank/DDBJ databases">
        <title>Elizabethkingia anophelis draft genomes.</title>
        <authorList>
            <person name="Nicholson A.C."/>
            <person name="Whitney A.M."/>
            <person name="Humrighouse B.W."/>
            <person name="Villarma A."/>
            <person name="Bell M."/>
            <person name="Mcquiston J."/>
        </authorList>
    </citation>
    <scope>NUCLEOTIDE SEQUENCE</scope>
    <source>
        <strain evidence="9">B4955</strain>
    </source>
</reference>
<evidence type="ECO:0000256" key="5">
    <source>
        <dbReference type="ARBA" id="ARBA00022989"/>
    </source>
</evidence>